<name>A0ABT0YZW6_9FLAO</name>
<dbReference type="InterPro" id="IPR023997">
    <property type="entry name" value="TonB-dep_OMP_SusC/RagA_CS"/>
</dbReference>
<feature type="chain" id="PRO_5046780866" evidence="8">
    <location>
        <begin position="22"/>
        <end position="1002"/>
    </location>
</feature>
<comment type="similarity">
    <text evidence="7">Belongs to the TonB-dependent receptor family.</text>
</comment>
<dbReference type="SUPFAM" id="SSF56935">
    <property type="entry name" value="Porins"/>
    <property type="match status" value="1"/>
</dbReference>
<keyword evidence="2 7" id="KW-0813">Transport</keyword>
<gene>
    <name evidence="10" type="ORF">NE848_06450</name>
</gene>
<dbReference type="Proteomes" id="UP001155077">
    <property type="component" value="Unassembled WGS sequence"/>
</dbReference>
<keyword evidence="10" id="KW-0675">Receptor</keyword>
<keyword evidence="6 7" id="KW-0998">Cell outer membrane</keyword>
<dbReference type="SUPFAM" id="SSF49464">
    <property type="entry name" value="Carboxypeptidase regulatory domain-like"/>
    <property type="match status" value="1"/>
</dbReference>
<comment type="subcellular location">
    <subcellularLocation>
        <location evidence="1 7">Cell outer membrane</location>
        <topology evidence="1 7">Multi-pass membrane protein</topology>
    </subcellularLocation>
</comment>
<evidence type="ECO:0000256" key="8">
    <source>
        <dbReference type="SAM" id="SignalP"/>
    </source>
</evidence>
<dbReference type="PROSITE" id="PS52016">
    <property type="entry name" value="TONB_DEPENDENT_REC_3"/>
    <property type="match status" value="1"/>
</dbReference>
<protein>
    <submittedName>
        <fullName evidence="10">TonB-dependent receptor</fullName>
    </submittedName>
</protein>
<dbReference type="Pfam" id="PF13715">
    <property type="entry name" value="CarbopepD_reg_2"/>
    <property type="match status" value="1"/>
</dbReference>
<evidence type="ECO:0000256" key="2">
    <source>
        <dbReference type="ARBA" id="ARBA00022448"/>
    </source>
</evidence>
<proteinExistence type="inferred from homology"/>
<dbReference type="InterPro" id="IPR039426">
    <property type="entry name" value="TonB-dep_rcpt-like"/>
</dbReference>
<evidence type="ECO:0000256" key="3">
    <source>
        <dbReference type="ARBA" id="ARBA00022452"/>
    </source>
</evidence>
<dbReference type="InterPro" id="IPR023996">
    <property type="entry name" value="TonB-dep_OMP_SusC/RagA"/>
</dbReference>
<reference evidence="10" key="1">
    <citation type="submission" date="2022-06" db="EMBL/GenBank/DDBJ databases">
        <title>Gramella sediminis sp. nov., isolated from deep-sea sediment of the Indian Ocean.</title>
        <authorList>
            <person name="Yang L."/>
        </authorList>
    </citation>
    <scope>NUCLEOTIDE SEQUENCE</scope>
    <source>
        <strain evidence="10">HMD3159</strain>
    </source>
</reference>
<evidence type="ECO:0000313" key="11">
    <source>
        <dbReference type="Proteomes" id="UP001155077"/>
    </source>
</evidence>
<sequence length="1002" mass="112041">MKVKLFLACAIFMAFVSHSYAQQTKTINGVVTDANDVPLPGAEVKVIGKDIFDVTDFDGNFSLENVEVGDVFRVTFLGFAPQEIEVTTSSDYSVSLQEDAGQLDEVVVVGYGTQKKRDLTGSISTVDAEQIEKTPTSNAMQSLQGRVSGVQIVSSGSPGGSPTVRIRGLGTYQNATNVLYVVDGTLYDNIDFLNTKDIKSINILKDASSSAIYGVRAANGVVIIETKSGKLNQKPQFEYDGYTGIQRAQNMVKMANTEQFVTMAQESGSQPDVQFVMNAMQRFGRSRINPNVPAVNTDWYDEILRDGIIQSHSIGVTGGGDRVAYSVGTNYFAEEGILDMKNEYERFNIRSKVDVDISDRFKAGVNSLFSNATRYLPENGAWFRAYHAVPLMPVIDSLNTEATPIRYSNAQLLGYRGTQNPFQDLSYNENRQKIRKLLTSLYLQFDIIPEKLDFKTTYSHNFTALEARNVNLPYTLGNNFERRSSITRTDNNISNQYWDNILTYNDEFGDHDVTLMAGASYRDEATNSFSATGQDIAGIRLESSRFLNFADPESFSNNVREIGRRFYGISYFGRLAYNFKDKYLLYGTYRADGSSKFTQNPWGYFPSLGVGWVISDEEFMQNNGVFDFLKLRASWGKLGNDNVAASSGANTINVVTAALGDVPRTGITSTSVFSNNTWEVIEEKNFGINIETFNNRLSLDADYYIRDTEDAILPVFIPIINTSIDRNSGVIRNQGLEISATWKDNISEDFSYTIGGNFTTVDNEAIEIEDDRGYIDAGTAEFRQRTIEGEPLFAFYGYERIGVYQNQAQIDADPIAVENNLVPGDLIYKDQNGDGVIDDADRVIIGSFLPDFTYGGNIGITFKSWDFSMNFYGQAGNKILNRKRGEIIFTQDTNFDADLAINRWHGEGTSNTYPSSAGLRKAWNQRLSNFWVEDGDFFRIQNVQLAYTIQSEKLPTTRLYFTAEKPFTFFDYNGFNPEVPNGVDRQTYPVPATYTVGVNIKI</sequence>
<dbReference type="Gene3D" id="2.170.130.10">
    <property type="entry name" value="TonB-dependent receptor, plug domain"/>
    <property type="match status" value="1"/>
</dbReference>
<keyword evidence="4 7" id="KW-0812">Transmembrane</keyword>
<dbReference type="InterPro" id="IPR012910">
    <property type="entry name" value="Plug_dom"/>
</dbReference>
<evidence type="ECO:0000256" key="1">
    <source>
        <dbReference type="ARBA" id="ARBA00004571"/>
    </source>
</evidence>
<keyword evidence="11" id="KW-1185">Reference proteome</keyword>
<feature type="signal peptide" evidence="8">
    <location>
        <begin position="1"/>
        <end position="21"/>
    </location>
</feature>
<keyword evidence="8" id="KW-0732">Signal</keyword>
<accession>A0ABT0YZW6</accession>
<dbReference type="NCBIfam" id="TIGR04056">
    <property type="entry name" value="OMP_RagA_SusC"/>
    <property type="match status" value="1"/>
</dbReference>
<dbReference type="Gene3D" id="2.40.170.20">
    <property type="entry name" value="TonB-dependent receptor, beta-barrel domain"/>
    <property type="match status" value="1"/>
</dbReference>
<organism evidence="10 11">
    <name type="scientific">Gramella jeungdoensis</name>
    <dbReference type="NCBI Taxonomy" id="708091"/>
    <lineage>
        <taxon>Bacteria</taxon>
        <taxon>Pseudomonadati</taxon>
        <taxon>Bacteroidota</taxon>
        <taxon>Flavobacteriia</taxon>
        <taxon>Flavobacteriales</taxon>
        <taxon>Flavobacteriaceae</taxon>
        <taxon>Christiangramia</taxon>
    </lineage>
</organism>
<dbReference type="NCBIfam" id="TIGR04057">
    <property type="entry name" value="SusC_RagA_signa"/>
    <property type="match status" value="1"/>
</dbReference>
<comment type="caution">
    <text evidence="10">The sequence shown here is derived from an EMBL/GenBank/DDBJ whole genome shotgun (WGS) entry which is preliminary data.</text>
</comment>
<evidence type="ECO:0000256" key="6">
    <source>
        <dbReference type="ARBA" id="ARBA00023237"/>
    </source>
</evidence>
<evidence type="ECO:0000313" key="10">
    <source>
        <dbReference type="EMBL" id="MCM8569011.1"/>
    </source>
</evidence>
<keyword evidence="5 7" id="KW-0472">Membrane</keyword>
<keyword evidence="3 7" id="KW-1134">Transmembrane beta strand</keyword>
<dbReference type="InterPro" id="IPR036942">
    <property type="entry name" value="Beta-barrel_TonB_sf"/>
</dbReference>
<dbReference type="InterPro" id="IPR037066">
    <property type="entry name" value="Plug_dom_sf"/>
</dbReference>
<evidence type="ECO:0000256" key="7">
    <source>
        <dbReference type="PROSITE-ProRule" id="PRU01360"/>
    </source>
</evidence>
<evidence type="ECO:0000259" key="9">
    <source>
        <dbReference type="Pfam" id="PF07715"/>
    </source>
</evidence>
<dbReference type="RefSeq" id="WP_252111622.1">
    <property type="nucleotide sequence ID" value="NZ_JAMSCK010000002.1"/>
</dbReference>
<evidence type="ECO:0000256" key="4">
    <source>
        <dbReference type="ARBA" id="ARBA00022692"/>
    </source>
</evidence>
<dbReference type="EMBL" id="JAMSCK010000002">
    <property type="protein sequence ID" value="MCM8569011.1"/>
    <property type="molecule type" value="Genomic_DNA"/>
</dbReference>
<dbReference type="Gene3D" id="2.60.40.1120">
    <property type="entry name" value="Carboxypeptidase-like, regulatory domain"/>
    <property type="match status" value="1"/>
</dbReference>
<feature type="domain" description="TonB-dependent receptor plug" evidence="9">
    <location>
        <begin position="115"/>
        <end position="221"/>
    </location>
</feature>
<evidence type="ECO:0000256" key="5">
    <source>
        <dbReference type="ARBA" id="ARBA00023136"/>
    </source>
</evidence>
<dbReference type="InterPro" id="IPR008969">
    <property type="entry name" value="CarboxyPept-like_regulatory"/>
</dbReference>
<dbReference type="Pfam" id="PF07715">
    <property type="entry name" value="Plug"/>
    <property type="match status" value="1"/>
</dbReference>